<keyword evidence="8 14" id="KW-0863">Zinc-finger</keyword>
<keyword evidence="18" id="KW-1185">Reference proteome</keyword>
<dbReference type="PROSITE" id="PS50089">
    <property type="entry name" value="ZF_RING_2"/>
    <property type="match status" value="1"/>
</dbReference>
<feature type="transmembrane region" description="Helical" evidence="15">
    <location>
        <begin position="33"/>
        <end position="54"/>
    </location>
</feature>
<reference evidence="17 18" key="1">
    <citation type="journal article" date="2023" name="Hortic Res">
        <title>Pangenome of water caltrop reveals structural variations and asymmetric subgenome divergence after allopolyploidization.</title>
        <authorList>
            <person name="Zhang X."/>
            <person name="Chen Y."/>
            <person name="Wang L."/>
            <person name="Yuan Y."/>
            <person name="Fang M."/>
            <person name="Shi L."/>
            <person name="Lu R."/>
            <person name="Comes H.P."/>
            <person name="Ma Y."/>
            <person name="Chen Y."/>
            <person name="Huang G."/>
            <person name="Zhou Y."/>
            <person name="Zheng Z."/>
            <person name="Qiu Y."/>
        </authorList>
    </citation>
    <scope>NUCLEOTIDE SEQUENCE [LARGE SCALE GENOMIC DNA]</scope>
    <source>
        <tissue evidence="17">Roots</tissue>
    </source>
</reference>
<dbReference type="PANTHER" id="PTHR45798">
    <property type="entry name" value="RING-H2 FINGER PROTEIN ATL61-RELATED-RELATED"/>
    <property type="match status" value="1"/>
</dbReference>
<dbReference type="Pfam" id="PF13639">
    <property type="entry name" value="zf-RING_2"/>
    <property type="match status" value="1"/>
</dbReference>
<sequence length="210" mass="21849">MTRPPPPELSASSVASAAPPPNYATTDSLDSDFVIILAALLCTLICVVGLVAVLRCTCLRQDSSGSPSSAASAYSHNANKGVKKKVLQSLPKFTYTSSAAASSSSIPGSASKFLAECSICLAEFSEGDELRVLPQCGHGFHVSCIDTWLASHSSCPSCRRVLVVERCQKCGGFPVAQGGGLFSAPTAEPEPHQRAVAAEARNCSNDTFLP</sequence>
<evidence type="ECO:0000256" key="15">
    <source>
        <dbReference type="SAM" id="Phobius"/>
    </source>
</evidence>
<evidence type="ECO:0000256" key="7">
    <source>
        <dbReference type="ARBA" id="ARBA00022723"/>
    </source>
</evidence>
<evidence type="ECO:0000256" key="2">
    <source>
        <dbReference type="ARBA" id="ARBA00004167"/>
    </source>
</evidence>
<dbReference type="InterPro" id="IPR013083">
    <property type="entry name" value="Znf_RING/FYVE/PHD"/>
</dbReference>
<evidence type="ECO:0000256" key="4">
    <source>
        <dbReference type="ARBA" id="ARBA00012483"/>
    </source>
</evidence>
<dbReference type="EC" id="2.3.2.27" evidence="4"/>
<dbReference type="EMBL" id="JAXIOK010000001">
    <property type="protein sequence ID" value="KAK4780948.1"/>
    <property type="molecule type" value="Genomic_DNA"/>
</dbReference>
<gene>
    <name evidence="17" type="ORF">SAY87_017054</name>
</gene>
<dbReference type="GO" id="GO:0016020">
    <property type="term" value="C:membrane"/>
    <property type="evidence" value="ECO:0007669"/>
    <property type="project" value="UniProtKB-SubCell"/>
</dbReference>
<evidence type="ECO:0000256" key="3">
    <source>
        <dbReference type="ARBA" id="ARBA00004906"/>
    </source>
</evidence>
<evidence type="ECO:0000256" key="14">
    <source>
        <dbReference type="PROSITE-ProRule" id="PRU00175"/>
    </source>
</evidence>
<evidence type="ECO:0000256" key="10">
    <source>
        <dbReference type="ARBA" id="ARBA00022833"/>
    </source>
</evidence>
<evidence type="ECO:0000256" key="1">
    <source>
        <dbReference type="ARBA" id="ARBA00000900"/>
    </source>
</evidence>
<dbReference type="SMART" id="SM01197">
    <property type="entry name" value="FANCL_C"/>
    <property type="match status" value="1"/>
</dbReference>
<keyword evidence="6 15" id="KW-0812">Transmembrane</keyword>
<proteinExistence type="inferred from homology"/>
<evidence type="ECO:0000259" key="16">
    <source>
        <dbReference type="PROSITE" id="PS50089"/>
    </source>
</evidence>
<comment type="catalytic activity">
    <reaction evidence="1">
        <text>S-ubiquitinyl-[E2 ubiquitin-conjugating enzyme]-L-cysteine + [acceptor protein]-L-lysine = [E2 ubiquitin-conjugating enzyme]-L-cysteine + N(6)-ubiquitinyl-[acceptor protein]-L-lysine.</text>
        <dbReference type="EC" id="2.3.2.27"/>
    </reaction>
</comment>
<evidence type="ECO:0000313" key="17">
    <source>
        <dbReference type="EMBL" id="KAK4780948.1"/>
    </source>
</evidence>
<dbReference type="InterPro" id="IPR052788">
    <property type="entry name" value="RING-type_E3_ligase_ATL"/>
</dbReference>
<keyword evidence="10" id="KW-0862">Zinc</keyword>
<dbReference type="SUPFAM" id="SSF57850">
    <property type="entry name" value="RING/U-box"/>
    <property type="match status" value="1"/>
</dbReference>
<comment type="caution">
    <text evidence="17">The sequence shown here is derived from an EMBL/GenBank/DDBJ whole genome shotgun (WGS) entry which is preliminary data.</text>
</comment>
<feature type="domain" description="RING-type" evidence="16">
    <location>
        <begin position="117"/>
        <end position="159"/>
    </location>
</feature>
<keyword evidence="11 15" id="KW-1133">Transmembrane helix</keyword>
<keyword evidence="12 15" id="KW-0472">Membrane</keyword>
<evidence type="ECO:0000256" key="13">
    <source>
        <dbReference type="ARBA" id="ARBA00024209"/>
    </source>
</evidence>
<protein>
    <recommendedName>
        <fullName evidence="4">RING-type E3 ubiquitin transferase</fullName>
        <ecNumber evidence="4">2.3.2.27</ecNumber>
    </recommendedName>
</protein>
<dbReference type="SMART" id="SM00184">
    <property type="entry name" value="RING"/>
    <property type="match status" value="1"/>
</dbReference>
<name>A0AAN7QZM9_9MYRT</name>
<evidence type="ECO:0000256" key="12">
    <source>
        <dbReference type="ARBA" id="ARBA00023136"/>
    </source>
</evidence>
<comment type="similarity">
    <text evidence="13">Belongs to the RING-type zinc finger family. ATL subfamily.</text>
</comment>
<keyword evidence="5" id="KW-0808">Transferase</keyword>
<comment type="subcellular location">
    <subcellularLocation>
        <location evidence="2">Membrane</location>
        <topology evidence="2">Single-pass membrane protein</topology>
    </subcellularLocation>
</comment>
<evidence type="ECO:0000256" key="5">
    <source>
        <dbReference type="ARBA" id="ARBA00022679"/>
    </source>
</evidence>
<comment type="pathway">
    <text evidence="3">Protein modification; protein ubiquitination.</text>
</comment>
<dbReference type="Gene3D" id="3.30.40.10">
    <property type="entry name" value="Zinc/RING finger domain, C3HC4 (zinc finger)"/>
    <property type="match status" value="1"/>
</dbReference>
<evidence type="ECO:0000256" key="6">
    <source>
        <dbReference type="ARBA" id="ARBA00022692"/>
    </source>
</evidence>
<dbReference type="PANTHER" id="PTHR45798:SF97">
    <property type="entry name" value="ALCOHOL-SENSITIVE RING FINGER PROTEIN 1"/>
    <property type="match status" value="1"/>
</dbReference>
<evidence type="ECO:0000313" key="18">
    <source>
        <dbReference type="Proteomes" id="UP001345219"/>
    </source>
</evidence>
<keyword evidence="9" id="KW-0833">Ubl conjugation pathway</keyword>
<dbReference type="Proteomes" id="UP001345219">
    <property type="component" value="Chromosome 13"/>
</dbReference>
<dbReference type="AlphaFoldDB" id="A0AAN7QZM9"/>
<accession>A0AAN7QZM9</accession>
<keyword evidence="7" id="KW-0479">Metal-binding</keyword>
<dbReference type="GO" id="GO:0061630">
    <property type="term" value="F:ubiquitin protein ligase activity"/>
    <property type="evidence" value="ECO:0007669"/>
    <property type="project" value="UniProtKB-EC"/>
</dbReference>
<dbReference type="CDD" id="cd16461">
    <property type="entry name" value="RING-H2_EL5-like"/>
    <property type="match status" value="1"/>
</dbReference>
<dbReference type="InterPro" id="IPR001841">
    <property type="entry name" value="Znf_RING"/>
</dbReference>
<evidence type="ECO:0000256" key="9">
    <source>
        <dbReference type="ARBA" id="ARBA00022786"/>
    </source>
</evidence>
<dbReference type="GO" id="GO:0008270">
    <property type="term" value="F:zinc ion binding"/>
    <property type="evidence" value="ECO:0007669"/>
    <property type="project" value="UniProtKB-KW"/>
</dbReference>
<evidence type="ECO:0000256" key="11">
    <source>
        <dbReference type="ARBA" id="ARBA00022989"/>
    </source>
</evidence>
<organism evidence="17 18">
    <name type="scientific">Trapa incisa</name>
    <dbReference type="NCBI Taxonomy" id="236973"/>
    <lineage>
        <taxon>Eukaryota</taxon>
        <taxon>Viridiplantae</taxon>
        <taxon>Streptophyta</taxon>
        <taxon>Embryophyta</taxon>
        <taxon>Tracheophyta</taxon>
        <taxon>Spermatophyta</taxon>
        <taxon>Magnoliopsida</taxon>
        <taxon>eudicotyledons</taxon>
        <taxon>Gunneridae</taxon>
        <taxon>Pentapetalae</taxon>
        <taxon>rosids</taxon>
        <taxon>malvids</taxon>
        <taxon>Myrtales</taxon>
        <taxon>Lythraceae</taxon>
        <taxon>Trapa</taxon>
    </lineage>
</organism>
<evidence type="ECO:0000256" key="8">
    <source>
        <dbReference type="ARBA" id="ARBA00022771"/>
    </source>
</evidence>
<dbReference type="FunFam" id="3.30.40.10:FF:000187">
    <property type="entry name" value="E3 ubiquitin-protein ligase ATL6"/>
    <property type="match status" value="1"/>
</dbReference>